<dbReference type="EC" id="2.4.1.-" evidence="5"/>
<dbReference type="PROSITE" id="PS00375">
    <property type="entry name" value="UDPGT"/>
    <property type="match status" value="1"/>
</dbReference>
<dbReference type="Gene3D" id="3.40.50.2000">
    <property type="entry name" value="Glycogen Phosphorylase B"/>
    <property type="match status" value="2"/>
</dbReference>
<dbReference type="FunFam" id="3.40.50.2000:FF:000078">
    <property type="entry name" value="Glycosyltransferase"/>
    <property type="match status" value="1"/>
</dbReference>
<dbReference type="EMBL" id="CM035417">
    <property type="protein sequence ID" value="KAH7423225.1"/>
    <property type="molecule type" value="Genomic_DNA"/>
</dbReference>
<evidence type="ECO:0000313" key="6">
    <source>
        <dbReference type="EMBL" id="KAH7423225.1"/>
    </source>
</evidence>
<dbReference type="PANTHER" id="PTHR11926:SF1494">
    <property type="entry name" value="FLAVONOL 3-O-GLUCOSYLTRANSFERASE UGT76E12-RELATED"/>
    <property type="match status" value="1"/>
</dbReference>
<protein>
    <recommendedName>
        <fullName evidence="5">Glycosyltransferase</fullName>
        <ecNumber evidence="5">2.4.1.-</ecNumber>
    </recommendedName>
</protein>
<dbReference type="PANTHER" id="PTHR11926">
    <property type="entry name" value="GLUCOSYL/GLUCURONOSYL TRANSFERASES"/>
    <property type="match status" value="1"/>
</dbReference>
<name>A0A8T2TP65_CERRI</name>
<gene>
    <name evidence="6" type="ORF">KP509_12G045000</name>
</gene>
<dbReference type="Pfam" id="PF00201">
    <property type="entry name" value="UDPGT"/>
    <property type="match status" value="1"/>
</dbReference>
<accession>A0A8T2TP65</accession>
<dbReference type="SUPFAM" id="SSF53756">
    <property type="entry name" value="UDP-Glycosyltransferase/glycogen phosphorylase"/>
    <property type="match status" value="1"/>
</dbReference>
<evidence type="ECO:0000256" key="5">
    <source>
        <dbReference type="RuleBase" id="RU362057"/>
    </source>
</evidence>
<keyword evidence="3 4" id="KW-0808">Transferase</keyword>
<evidence type="ECO:0000256" key="1">
    <source>
        <dbReference type="ARBA" id="ARBA00009995"/>
    </source>
</evidence>
<dbReference type="InterPro" id="IPR002213">
    <property type="entry name" value="UDP_glucos_trans"/>
</dbReference>
<evidence type="ECO:0000256" key="3">
    <source>
        <dbReference type="ARBA" id="ARBA00022679"/>
    </source>
</evidence>
<dbReference type="Proteomes" id="UP000825935">
    <property type="component" value="Chromosome 12"/>
</dbReference>
<proteinExistence type="inferred from homology"/>
<reference evidence="6" key="1">
    <citation type="submission" date="2021-08" db="EMBL/GenBank/DDBJ databases">
        <title>WGS assembly of Ceratopteris richardii.</title>
        <authorList>
            <person name="Marchant D.B."/>
            <person name="Chen G."/>
            <person name="Jenkins J."/>
            <person name="Shu S."/>
            <person name="Leebens-Mack J."/>
            <person name="Grimwood J."/>
            <person name="Schmutz J."/>
            <person name="Soltis P."/>
            <person name="Soltis D."/>
            <person name="Chen Z.-H."/>
        </authorList>
    </citation>
    <scope>NUCLEOTIDE SEQUENCE</scope>
    <source>
        <strain evidence="6">Whitten #5841</strain>
        <tissue evidence="6">Leaf</tissue>
    </source>
</reference>
<evidence type="ECO:0000256" key="2">
    <source>
        <dbReference type="ARBA" id="ARBA00022676"/>
    </source>
</evidence>
<keyword evidence="7" id="KW-1185">Reference proteome</keyword>
<evidence type="ECO:0000256" key="4">
    <source>
        <dbReference type="RuleBase" id="RU003718"/>
    </source>
</evidence>
<dbReference type="InterPro" id="IPR035595">
    <property type="entry name" value="UDP_glycos_trans_CS"/>
</dbReference>
<organism evidence="6 7">
    <name type="scientific">Ceratopteris richardii</name>
    <name type="common">Triangle waterfern</name>
    <dbReference type="NCBI Taxonomy" id="49495"/>
    <lineage>
        <taxon>Eukaryota</taxon>
        <taxon>Viridiplantae</taxon>
        <taxon>Streptophyta</taxon>
        <taxon>Embryophyta</taxon>
        <taxon>Tracheophyta</taxon>
        <taxon>Polypodiopsida</taxon>
        <taxon>Polypodiidae</taxon>
        <taxon>Polypodiales</taxon>
        <taxon>Pteridineae</taxon>
        <taxon>Pteridaceae</taxon>
        <taxon>Parkerioideae</taxon>
        <taxon>Ceratopteris</taxon>
    </lineage>
</organism>
<dbReference type="CDD" id="cd03784">
    <property type="entry name" value="GT1_Gtf-like"/>
    <property type="match status" value="1"/>
</dbReference>
<dbReference type="OMA" id="PNAHITN"/>
<comment type="similarity">
    <text evidence="1 4">Belongs to the UDP-glycosyltransferase family.</text>
</comment>
<dbReference type="GO" id="GO:0080044">
    <property type="term" value="F:quercetin 7-O-glucosyltransferase activity"/>
    <property type="evidence" value="ECO:0007669"/>
    <property type="project" value="TreeGrafter"/>
</dbReference>
<comment type="caution">
    <text evidence="6">The sequence shown here is derived from an EMBL/GenBank/DDBJ whole genome shotgun (WGS) entry which is preliminary data.</text>
</comment>
<keyword evidence="2 4" id="KW-0328">Glycosyltransferase</keyword>
<sequence length="585" mass="65821">MAVRQSPDFADNIEVAFKTLHDDIYRNSLVQRKQRQETELHIVMMPYPLQGHINPMMQFAKVLIDRYPVKVSFINIKHHHNRIRQALCTTSASSCADALHGSTSSLRNSYNPHKEEYFGGKLQLLSLEDGLPEGFNYADILPGIHQLHVTSEKMREPLKELLEKLHQRHSVACVVFGSFWPWIHSVSSDLRIPTFFFWTQSAAVFSVYYHLPLLHANGFFPYNTEAKCIEGSENPKAAISDNLEYIPGLPPLSISSTPTLFHVNSMDDPLLALIREQLEILQNCDGLIINTFEELERYAYRALREEVPCPVSLVGPLVPSASLEEGFVNVVSVRSSLFSESTECLEWLNKHKKHSVLYISFGSMCTPSVEDLQSIANGVKDSGRPFLWVLRPLSFTRTLADMLPEGFIESTRDRGLIIPWAPQLEVLAHPAVGGFLTHCGWNSTLEALSMGVPLVPFPILSDQPTNCTFVCDVWKIGVPLRRNVQQKLESSDVDRAVRAVLGEEGELLRKRAMDLRESATMAVRPSGSSSNHIEDFISNLRKCRDGVRPSGLSSNHIEDFMSNLRKSRDGVNQLSRIVPNAHITN</sequence>
<dbReference type="AlphaFoldDB" id="A0A8T2TP65"/>
<evidence type="ECO:0000313" key="7">
    <source>
        <dbReference type="Proteomes" id="UP000825935"/>
    </source>
</evidence>
<dbReference type="GO" id="GO:0080043">
    <property type="term" value="F:quercetin 3-O-glucosyltransferase activity"/>
    <property type="evidence" value="ECO:0007669"/>
    <property type="project" value="TreeGrafter"/>
</dbReference>
<dbReference type="OrthoDB" id="5835829at2759"/>